<dbReference type="EC" id="2.7.7.89" evidence="7"/>
<dbReference type="InterPro" id="IPR023057">
    <property type="entry name" value="GlnE"/>
</dbReference>
<evidence type="ECO:0000256" key="2">
    <source>
        <dbReference type="ARBA" id="ARBA00022695"/>
    </source>
</evidence>
<dbReference type="Gene3D" id="1.20.120.1510">
    <property type="match status" value="1"/>
</dbReference>
<evidence type="ECO:0000259" key="9">
    <source>
        <dbReference type="Pfam" id="PF03710"/>
    </source>
</evidence>
<dbReference type="Proteomes" id="UP000032160">
    <property type="component" value="Chromosome I"/>
</dbReference>
<gene>
    <name evidence="7" type="primary">glnE</name>
    <name evidence="11" type="ORF">BN1012_Phect2493</name>
</gene>
<dbReference type="Gene3D" id="3.30.460.10">
    <property type="entry name" value="Beta Polymerase, domain 2"/>
    <property type="match status" value="2"/>
</dbReference>
<dbReference type="PATRIC" id="fig|1458461.3.peg.2498"/>
<dbReference type="PANTHER" id="PTHR30621:SF0">
    <property type="entry name" value="BIFUNCTIONAL GLUTAMINE SYNTHETASE ADENYLYLTRANSFERASE_ADENYLYL-REMOVING ENZYME"/>
    <property type="match status" value="1"/>
</dbReference>
<dbReference type="Pfam" id="PF08335">
    <property type="entry name" value="GlnD_UR_UTase"/>
    <property type="match status" value="2"/>
</dbReference>
<comment type="function">
    <text evidence="7">Involved in the regulation of glutamine synthetase GlnA, a key enzyme in the process to assimilate ammonia. When cellular nitrogen levels are high, the C-terminal adenylyl transferase (AT) inactivates GlnA by covalent transfer of an adenylyl group from ATP to specific tyrosine residue of GlnA, thus reducing its activity. Conversely, when nitrogen levels are low, the N-terminal adenylyl removase (AR) activates GlnA by removing the adenylyl group by phosphorolysis, increasing its activity. The regulatory region of GlnE binds the signal transduction protein PII (GlnB) which indicates the nitrogen status of the cell.</text>
</comment>
<accession>X5MP06</accession>
<dbReference type="CDD" id="cd05401">
    <property type="entry name" value="NT_GlnE_GlnD_like"/>
    <property type="match status" value="2"/>
</dbReference>
<dbReference type="SUPFAM" id="SSF81593">
    <property type="entry name" value="Nucleotidyltransferase substrate binding subunit/domain"/>
    <property type="match status" value="2"/>
</dbReference>
<name>X5MP06_9HYPH</name>
<evidence type="ECO:0000259" key="10">
    <source>
        <dbReference type="Pfam" id="PF08335"/>
    </source>
</evidence>
<dbReference type="HAMAP" id="MF_00802">
    <property type="entry name" value="GlnE"/>
    <property type="match status" value="1"/>
</dbReference>
<evidence type="ECO:0000256" key="6">
    <source>
        <dbReference type="ARBA" id="ARBA00023268"/>
    </source>
</evidence>
<dbReference type="InterPro" id="IPR005190">
    <property type="entry name" value="GlnE_rpt_dom"/>
</dbReference>
<dbReference type="GO" id="GO:0000287">
    <property type="term" value="F:magnesium ion binding"/>
    <property type="evidence" value="ECO:0007669"/>
    <property type="project" value="UniProtKB-UniRule"/>
</dbReference>
<dbReference type="GO" id="GO:0047388">
    <property type="term" value="F:[glutamine synthetase]-adenylyl-L-tyrosine phosphorylase activity"/>
    <property type="evidence" value="ECO:0007669"/>
    <property type="project" value="UniProtKB-EC"/>
</dbReference>
<evidence type="ECO:0000256" key="7">
    <source>
        <dbReference type="HAMAP-Rule" id="MF_00802"/>
    </source>
</evidence>
<feature type="domain" description="Glutamate-ammonia ligase adenylyltransferase repeated" evidence="9">
    <location>
        <begin position="580"/>
        <end position="820"/>
    </location>
</feature>
<protein>
    <recommendedName>
        <fullName evidence="7">Bifunctional glutamine synthetase adenylyltransferase/adenylyl-removing enzyme</fullName>
    </recommendedName>
    <alternativeName>
        <fullName evidence="7">ATP:glutamine synthetase adenylyltransferase</fullName>
    </alternativeName>
    <alternativeName>
        <fullName evidence="7">ATase</fullName>
    </alternativeName>
    <domain>
        <recommendedName>
            <fullName evidence="7">Glutamine synthetase adenylyl-L-tyrosine phosphorylase</fullName>
            <ecNumber evidence="7">2.7.7.89</ecNumber>
        </recommendedName>
        <alternativeName>
            <fullName evidence="7">Adenylyl removase</fullName>
            <shortName evidence="7">AR</shortName>
            <shortName evidence="7">AT-N</shortName>
        </alternativeName>
    </domain>
    <domain>
        <recommendedName>
            <fullName evidence="7">Glutamine synthetase adenylyl transferase</fullName>
            <ecNumber evidence="7">2.7.7.42</ecNumber>
        </recommendedName>
        <alternativeName>
            <fullName evidence="7">Adenylyl transferase</fullName>
            <shortName evidence="7">AT</shortName>
            <shortName evidence="7">AT-C</shortName>
        </alternativeName>
    </domain>
</protein>
<comment type="catalytic activity">
    <reaction evidence="7">
        <text>[glutamine synthetase]-O(4)-(5'-adenylyl)-L-tyrosine + phosphate = [glutamine synthetase]-L-tyrosine + ADP</text>
        <dbReference type="Rhea" id="RHEA:43716"/>
        <dbReference type="Rhea" id="RHEA-COMP:10660"/>
        <dbReference type="Rhea" id="RHEA-COMP:10661"/>
        <dbReference type="ChEBI" id="CHEBI:43474"/>
        <dbReference type="ChEBI" id="CHEBI:46858"/>
        <dbReference type="ChEBI" id="CHEBI:83624"/>
        <dbReference type="ChEBI" id="CHEBI:456216"/>
        <dbReference type="EC" id="2.7.7.89"/>
    </reaction>
</comment>
<keyword evidence="1 7" id="KW-0808">Transferase</keyword>
<evidence type="ECO:0000256" key="1">
    <source>
        <dbReference type="ARBA" id="ARBA00022679"/>
    </source>
</evidence>
<dbReference type="NCBIfam" id="NF008292">
    <property type="entry name" value="PRK11072.1"/>
    <property type="match status" value="1"/>
</dbReference>
<keyword evidence="6 7" id="KW-0511">Multifunctional enzyme</keyword>
<dbReference type="GO" id="GO:0000820">
    <property type="term" value="P:regulation of glutamine family amino acid metabolic process"/>
    <property type="evidence" value="ECO:0007669"/>
    <property type="project" value="UniProtKB-UniRule"/>
</dbReference>
<evidence type="ECO:0000313" key="12">
    <source>
        <dbReference type="Proteomes" id="UP000032160"/>
    </source>
</evidence>
<dbReference type="OrthoDB" id="9759366at2"/>
<feature type="coiled-coil region" evidence="8">
    <location>
        <begin position="90"/>
        <end position="117"/>
    </location>
</feature>
<sequence length="986" mass="108110">MAPPVSTSPLEAVSTASLIASDQTRAEWTIEELQAASPSTGRVDKALIKLLKDDRARALLSAMAGNSPFLARLLVREAEILPSLLSEQASQSLETLLKACRAEMEAAQDQATLMEAARTAKRRVALLTAAADVSTAWPLESVTRALTLLADTVIESTCRWLLRRSAKAGDIKLVDEKVPTTGSGLIVIAMGKHGAFELNYSSDIDIIVFYEPDGLEFAEGIDPGSFFVRLTRDLVKVLQEPTGGGYVFRTDLRLRPDAGSTSIAISAEAAETYYETMGQNWERAAMIKARECAGDLAAGRRLLDMLEPFVWRRYLDFAAIDDIHSLKRQIHAHGGHGAIAIEGHDVKLGRGGIREIEFFVQIQQLIGGGKSPALRGRATIKMLEGLVAEGWVTDQARQELSDAYDFLRTLEHRLQMVNDEQTHRMPRNKEGVACIAAFMGFADEEAFRLRLRTVLETVQRHYAQLFENEPSAAQEDEALVFSGTDNDPATLRALNEMGFSGPAAVIDIVRGWHFGRIPATRAARSRELLTKLTPSLLRALATVDNPDQAIFRFDTFLSGQPAGVQFFSLLYQNPALMDLLAGIMGSAPMLARYLSEHPNVLEAVIAADFYGPLPDEEQRSMEVAEVVQEAEGFEQTLDLTRIYAREQMFQIGVQVLTGTAPAREAGQAYADLASALVRGMVPVATQEIEHNHGRLPGGEMAVVAMGKLGGSEMTATSDLDLIVIYDFDGENSESDGQRPIDGVRYYTRVCQRLISALTAPTAEGPLYEVDMRLRPSGHAGPLATRLRSFQTYHHESAWTWEKMALTRARAISGSPEMRERVSSAVAQALCEEREPGAVARDVVDMRARVYKELGSEDLWDIKHGKGGLVDLEFIAQGLQLMHCQDKPEVLDTGTRAALEKLVRADVLGSSLGEELIIAADKFNNLTQILRIAVQDKFVPENAAEALKSRLARAVDVPSFSAVERELAEAKVVVDRAFDKLLTKVAI</sequence>
<dbReference type="HOGENOM" id="CLU_006233_0_0_5"/>
<dbReference type="AlphaFoldDB" id="X5MP06"/>
<evidence type="ECO:0000313" key="11">
    <source>
        <dbReference type="EMBL" id="CDO60706.1"/>
    </source>
</evidence>
<reference evidence="11 12" key="1">
    <citation type="journal article" date="2014" name="Front. Genet.">
        <title>Genome and metabolic network of "Candidatus Phaeomarinobacter ectocarpi" Ec32, a new candidate genus of Alphaproteobacteria frequently associated with brown algae.</title>
        <authorList>
            <person name="Dittami S.M."/>
            <person name="Barbeyron T."/>
            <person name="Boyen C."/>
            <person name="Cambefort J."/>
            <person name="Collet G."/>
            <person name="Delage L."/>
            <person name="Gobet A."/>
            <person name="Groisillier A."/>
            <person name="Leblanc C."/>
            <person name="Michel G."/>
            <person name="Scornet D."/>
            <person name="Siegel A."/>
            <person name="Tapia J.E."/>
            <person name="Tonon T."/>
        </authorList>
    </citation>
    <scope>NUCLEOTIDE SEQUENCE [LARGE SCALE GENOMIC DNA]</scope>
    <source>
        <strain evidence="11 12">Ec32</strain>
    </source>
</reference>
<dbReference type="GO" id="GO:0005829">
    <property type="term" value="C:cytosol"/>
    <property type="evidence" value="ECO:0007669"/>
    <property type="project" value="TreeGrafter"/>
</dbReference>
<keyword evidence="12" id="KW-1185">Reference proteome</keyword>
<dbReference type="Pfam" id="PF03710">
    <property type="entry name" value="GlnE"/>
    <property type="match status" value="2"/>
</dbReference>
<keyword evidence="2 7" id="KW-0548">Nucleotidyltransferase</keyword>
<feature type="region of interest" description="Adenylyl transferase" evidence="7">
    <location>
        <begin position="475"/>
        <end position="986"/>
    </location>
</feature>
<dbReference type="InterPro" id="IPR013546">
    <property type="entry name" value="PII_UdlTrfase/GS_AdlTrfase"/>
</dbReference>
<dbReference type="SUPFAM" id="SSF81301">
    <property type="entry name" value="Nucleotidyltransferase"/>
    <property type="match status" value="2"/>
</dbReference>
<feature type="region of interest" description="Adenylyl removase" evidence="7">
    <location>
        <begin position="1"/>
        <end position="470"/>
    </location>
</feature>
<dbReference type="GO" id="GO:0008882">
    <property type="term" value="F:[glutamate-ammonia-ligase] adenylyltransferase activity"/>
    <property type="evidence" value="ECO:0007669"/>
    <property type="project" value="UniProtKB-UniRule"/>
</dbReference>
<evidence type="ECO:0000256" key="4">
    <source>
        <dbReference type="ARBA" id="ARBA00022840"/>
    </source>
</evidence>
<comment type="cofactor">
    <cofactor evidence="7">
        <name>Mg(2+)</name>
        <dbReference type="ChEBI" id="CHEBI:18420"/>
    </cofactor>
</comment>
<feature type="domain" description="PII-uridylyltransferase/Glutamine-synthetase adenylyltransferase" evidence="10">
    <location>
        <begin position="328"/>
        <end position="466"/>
    </location>
</feature>
<dbReference type="InterPro" id="IPR043519">
    <property type="entry name" value="NT_sf"/>
</dbReference>
<dbReference type="EC" id="2.7.7.42" evidence="7"/>
<dbReference type="STRING" id="1458461.BN1012_Phect2493"/>
<keyword evidence="3 7" id="KW-0547">Nucleotide-binding</keyword>
<keyword evidence="5 7" id="KW-0460">Magnesium</keyword>
<keyword evidence="8" id="KW-0175">Coiled coil</keyword>
<keyword evidence="11" id="KW-0436">Ligase</keyword>
<comment type="catalytic activity">
    <reaction evidence="7">
        <text>[glutamine synthetase]-L-tyrosine + ATP = [glutamine synthetase]-O(4)-(5'-adenylyl)-L-tyrosine + diphosphate</text>
        <dbReference type="Rhea" id="RHEA:18589"/>
        <dbReference type="Rhea" id="RHEA-COMP:10660"/>
        <dbReference type="Rhea" id="RHEA-COMP:10661"/>
        <dbReference type="ChEBI" id="CHEBI:30616"/>
        <dbReference type="ChEBI" id="CHEBI:33019"/>
        <dbReference type="ChEBI" id="CHEBI:46858"/>
        <dbReference type="ChEBI" id="CHEBI:83624"/>
        <dbReference type="EC" id="2.7.7.42"/>
    </reaction>
</comment>
<comment type="similarity">
    <text evidence="7">Belongs to the GlnE family.</text>
</comment>
<proteinExistence type="inferred from homology"/>
<feature type="domain" description="PII-uridylyltransferase/Glutamine-synthetase adenylyltransferase" evidence="10">
    <location>
        <begin position="860"/>
        <end position="932"/>
    </location>
</feature>
<organism evidence="11 12">
    <name type="scientific">Candidatus Phaeomarinibacter ectocarpi</name>
    <dbReference type="NCBI Taxonomy" id="1458461"/>
    <lineage>
        <taxon>Bacteria</taxon>
        <taxon>Pseudomonadati</taxon>
        <taxon>Pseudomonadota</taxon>
        <taxon>Alphaproteobacteria</taxon>
        <taxon>Hyphomicrobiales</taxon>
        <taxon>Parvibaculaceae</taxon>
        <taxon>Candidatus Phaeomarinibacter</taxon>
    </lineage>
</organism>
<evidence type="ECO:0000256" key="8">
    <source>
        <dbReference type="SAM" id="Coils"/>
    </source>
</evidence>
<dbReference type="KEGG" id="pect:BN1012_Phect2493"/>
<feature type="domain" description="Glutamate-ammonia ligase adenylyltransferase repeated" evidence="9">
    <location>
        <begin position="60"/>
        <end position="301"/>
    </location>
</feature>
<evidence type="ECO:0000256" key="3">
    <source>
        <dbReference type="ARBA" id="ARBA00022741"/>
    </source>
</evidence>
<dbReference type="NCBIfam" id="NF010706">
    <property type="entry name" value="PRK14108.1"/>
    <property type="match status" value="1"/>
</dbReference>
<dbReference type="Gene3D" id="1.20.120.330">
    <property type="entry name" value="Nucleotidyltransferases domain 2"/>
    <property type="match status" value="2"/>
</dbReference>
<evidence type="ECO:0000256" key="5">
    <source>
        <dbReference type="ARBA" id="ARBA00022842"/>
    </source>
</evidence>
<dbReference type="EMBL" id="HG966617">
    <property type="protein sequence ID" value="CDO60706.1"/>
    <property type="molecule type" value="Genomic_DNA"/>
</dbReference>
<dbReference type="PANTHER" id="PTHR30621">
    <property type="entry name" value="GLUTAMINE SYNTHETASE ADENYLYLTRANSFERASE"/>
    <property type="match status" value="1"/>
</dbReference>
<dbReference type="GO" id="GO:0005524">
    <property type="term" value="F:ATP binding"/>
    <property type="evidence" value="ECO:0007669"/>
    <property type="project" value="UniProtKB-UniRule"/>
</dbReference>
<dbReference type="RefSeq" id="WP_052534559.1">
    <property type="nucleotide sequence ID" value="NZ_HG966617.1"/>
</dbReference>
<keyword evidence="4 7" id="KW-0067">ATP-binding</keyword>
<dbReference type="GO" id="GO:0016874">
    <property type="term" value="F:ligase activity"/>
    <property type="evidence" value="ECO:0007669"/>
    <property type="project" value="UniProtKB-KW"/>
</dbReference>